<protein>
    <submittedName>
        <fullName evidence="1">Uncharacterized protein</fullName>
    </submittedName>
</protein>
<evidence type="ECO:0000313" key="2">
    <source>
        <dbReference type="Proteomes" id="UP001218218"/>
    </source>
</evidence>
<dbReference type="AlphaFoldDB" id="A0AAD6ZR84"/>
<gene>
    <name evidence="1" type="ORF">DFH08DRAFT_706642</name>
</gene>
<name>A0AAD6ZR84_9AGAR</name>
<reference evidence="1" key="1">
    <citation type="submission" date="2023-03" db="EMBL/GenBank/DDBJ databases">
        <title>Massive genome expansion in bonnet fungi (Mycena s.s.) driven by repeated elements and novel gene families across ecological guilds.</title>
        <authorList>
            <consortium name="Lawrence Berkeley National Laboratory"/>
            <person name="Harder C.B."/>
            <person name="Miyauchi S."/>
            <person name="Viragh M."/>
            <person name="Kuo A."/>
            <person name="Thoen E."/>
            <person name="Andreopoulos B."/>
            <person name="Lu D."/>
            <person name="Skrede I."/>
            <person name="Drula E."/>
            <person name="Henrissat B."/>
            <person name="Morin E."/>
            <person name="Kohler A."/>
            <person name="Barry K."/>
            <person name="LaButti K."/>
            <person name="Morin E."/>
            <person name="Salamov A."/>
            <person name="Lipzen A."/>
            <person name="Mereny Z."/>
            <person name="Hegedus B."/>
            <person name="Baldrian P."/>
            <person name="Stursova M."/>
            <person name="Weitz H."/>
            <person name="Taylor A."/>
            <person name="Grigoriev I.V."/>
            <person name="Nagy L.G."/>
            <person name="Martin F."/>
            <person name="Kauserud H."/>
        </authorList>
    </citation>
    <scope>NUCLEOTIDE SEQUENCE</scope>
    <source>
        <strain evidence="1">CBHHK002</strain>
    </source>
</reference>
<sequence length="90" mass="10722">IKFKFNIQHDCNSVKCEASGERLRMQERLESDQIEKFIIHQPLDRFFINMHVFHNSHLLRATLRRNLVAPIPLFPKRQEKHSGLAVHLHD</sequence>
<organism evidence="1 2">
    <name type="scientific">Mycena albidolilacea</name>
    <dbReference type="NCBI Taxonomy" id="1033008"/>
    <lineage>
        <taxon>Eukaryota</taxon>
        <taxon>Fungi</taxon>
        <taxon>Dikarya</taxon>
        <taxon>Basidiomycota</taxon>
        <taxon>Agaricomycotina</taxon>
        <taxon>Agaricomycetes</taxon>
        <taxon>Agaricomycetidae</taxon>
        <taxon>Agaricales</taxon>
        <taxon>Marasmiineae</taxon>
        <taxon>Mycenaceae</taxon>
        <taxon>Mycena</taxon>
    </lineage>
</organism>
<evidence type="ECO:0000313" key="1">
    <source>
        <dbReference type="EMBL" id="KAJ7336079.1"/>
    </source>
</evidence>
<feature type="non-terminal residue" evidence="1">
    <location>
        <position position="1"/>
    </location>
</feature>
<proteinExistence type="predicted"/>
<accession>A0AAD6ZR84</accession>
<comment type="caution">
    <text evidence="1">The sequence shown here is derived from an EMBL/GenBank/DDBJ whole genome shotgun (WGS) entry which is preliminary data.</text>
</comment>
<dbReference type="Proteomes" id="UP001218218">
    <property type="component" value="Unassembled WGS sequence"/>
</dbReference>
<keyword evidence="2" id="KW-1185">Reference proteome</keyword>
<dbReference type="EMBL" id="JARIHO010000031">
    <property type="protein sequence ID" value="KAJ7336079.1"/>
    <property type="molecule type" value="Genomic_DNA"/>
</dbReference>